<organism evidence="2">
    <name type="scientific">Tanacetum cinerariifolium</name>
    <name type="common">Dalmatian daisy</name>
    <name type="synonym">Chrysanthemum cinerariifolium</name>
    <dbReference type="NCBI Taxonomy" id="118510"/>
    <lineage>
        <taxon>Eukaryota</taxon>
        <taxon>Viridiplantae</taxon>
        <taxon>Streptophyta</taxon>
        <taxon>Embryophyta</taxon>
        <taxon>Tracheophyta</taxon>
        <taxon>Spermatophyta</taxon>
        <taxon>Magnoliopsida</taxon>
        <taxon>eudicotyledons</taxon>
        <taxon>Gunneridae</taxon>
        <taxon>Pentapetalae</taxon>
        <taxon>asterids</taxon>
        <taxon>campanulids</taxon>
        <taxon>Asterales</taxon>
        <taxon>Asteraceae</taxon>
        <taxon>Asteroideae</taxon>
        <taxon>Anthemideae</taxon>
        <taxon>Anthemidinae</taxon>
        <taxon>Tanacetum</taxon>
    </lineage>
</organism>
<dbReference type="InterPro" id="IPR036875">
    <property type="entry name" value="Znf_CCHC_sf"/>
</dbReference>
<reference evidence="2" key="1">
    <citation type="journal article" date="2019" name="Sci. Rep.">
        <title>Draft genome of Tanacetum cinerariifolium, the natural source of mosquito coil.</title>
        <authorList>
            <person name="Yamashiro T."/>
            <person name="Shiraishi A."/>
            <person name="Satake H."/>
            <person name="Nakayama K."/>
        </authorList>
    </citation>
    <scope>NUCLEOTIDE SEQUENCE</scope>
</reference>
<dbReference type="Gene3D" id="4.10.60.10">
    <property type="entry name" value="Zinc finger, CCHC-type"/>
    <property type="match status" value="1"/>
</dbReference>
<proteinExistence type="predicted"/>
<dbReference type="AlphaFoldDB" id="A0A699QHI6"/>
<comment type="caution">
    <text evidence="2">The sequence shown here is derived from an EMBL/GenBank/DDBJ whole genome shotgun (WGS) entry which is preliminary data.</text>
</comment>
<sequence length="129" mass="14586">MLLLARAITQNFSNPINNRLRTSSNTRKQAVIQGDQINIQSRNSGNDGRNNRRSYVQEEVVEGSNETGIVQRTLRNSSSGNTSTLQCYNCSEKGHYARNFPKPKVWDSKYFMEQMLLAKQDEAGAILTD</sequence>
<dbReference type="SUPFAM" id="SSF57756">
    <property type="entry name" value="Retrovirus zinc finger-like domains"/>
    <property type="match status" value="1"/>
</dbReference>
<dbReference type="EMBL" id="BKCJ011003983">
    <property type="protein sequence ID" value="GFC64825.1"/>
    <property type="molecule type" value="Genomic_DNA"/>
</dbReference>
<feature type="domain" description="CCHC-type" evidence="1">
    <location>
        <begin position="86"/>
        <end position="99"/>
    </location>
</feature>
<name>A0A699QHI6_TANCI</name>
<evidence type="ECO:0000313" key="2">
    <source>
        <dbReference type="EMBL" id="GFC64825.1"/>
    </source>
</evidence>
<dbReference type="GO" id="GO:0003676">
    <property type="term" value="F:nucleic acid binding"/>
    <property type="evidence" value="ECO:0007669"/>
    <property type="project" value="InterPro"/>
</dbReference>
<feature type="non-terminal residue" evidence="2">
    <location>
        <position position="129"/>
    </location>
</feature>
<accession>A0A699QHI6</accession>
<protein>
    <recommendedName>
        <fullName evidence="1">CCHC-type domain-containing protein</fullName>
    </recommendedName>
</protein>
<gene>
    <name evidence="2" type="ORF">Tci_836795</name>
</gene>
<dbReference type="InterPro" id="IPR001878">
    <property type="entry name" value="Znf_CCHC"/>
</dbReference>
<dbReference type="GO" id="GO:0008270">
    <property type="term" value="F:zinc ion binding"/>
    <property type="evidence" value="ECO:0007669"/>
    <property type="project" value="InterPro"/>
</dbReference>
<dbReference type="Pfam" id="PF00098">
    <property type="entry name" value="zf-CCHC"/>
    <property type="match status" value="1"/>
</dbReference>
<evidence type="ECO:0000259" key="1">
    <source>
        <dbReference type="Pfam" id="PF00098"/>
    </source>
</evidence>